<dbReference type="InterPro" id="IPR032675">
    <property type="entry name" value="LRR_dom_sf"/>
</dbReference>
<dbReference type="Pfam" id="PF00646">
    <property type="entry name" value="F-box"/>
    <property type="match status" value="1"/>
</dbReference>
<evidence type="ECO:0000313" key="3">
    <source>
        <dbReference type="Proteomes" id="UP001177003"/>
    </source>
</evidence>
<dbReference type="PANTHER" id="PTHR31639">
    <property type="entry name" value="F-BOX PROTEIN-LIKE"/>
    <property type="match status" value="1"/>
</dbReference>
<dbReference type="PANTHER" id="PTHR31639:SF315">
    <property type="entry name" value="LEUCINE-RICH REPEAT DOMAIN SUPERFAMILY, F-BOX-LIKE DOMAIN SUPERFAMILY"/>
    <property type="match status" value="1"/>
</dbReference>
<accession>A0AA35YR45</accession>
<name>A0AA35YR45_LACSI</name>
<dbReference type="SMART" id="SM00579">
    <property type="entry name" value="FBD"/>
    <property type="match status" value="1"/>
</dbReference>
<dbReference type="CDD" id="cd22160">
    <property type="entry name" value="F-box_AtFBL13-like"/>
    <property type="match status" value="1"/>
</dbReference>
<dbReference type="SUPFAM" id="SSF81383">
    <property type="entry name" value="F-box domain"/>
    <property type="match status" value="1"/>
</dbReference>
<dbReference type="InterPro" id="IPR053781">
    <property type="entry name" value="F-box_AtFBL13-like"/>
</dbReference>
<reference evidence="2" key="1">
    <citation type="submission" date="2023-04" db="EMBL/GenBank/DDBJ databases">
        <authorList>
            <person name="Vijverberg K."/>
            <person name="Xiong W."/>
            <person name="Schranz E."/>
        </authorList>
    </citation>
    <scope>NUCLEOTIDE SEQUENCE</scope>
</reference>
<evidence type="ECO:0000313" key="2">
    <source>
        <dbReference type="EMBL" id="CAI9278693.1"/>
    </source>
</evidence>
<dbReference type="Pfam" id="PF24758">
    <property type="entry name" value="LRR_At5g56370"/>
    <property type="match status" value="1"/>
</dbReference>
<dbReference type="InterPro" id="IPR006566">
    <property type="entry name" value="FBD"/>
</dbReference>
<dbReference type="Gene3D" id="3.80.10.10">
    <property type="entry name" value="Ribonuclease Inhibitor"/>
    <property type="match status" value="1"/>
</dbReference>
<protein>
    <recommendedName>
        <fullName evidence="1">F-box domain-containing protein</fullName>
    </recommendedName>
</protein>
<dbReference type="Pfam" id="PF08387">
    <property type="entry name" value="FBD"/>
    <property type="match status" value="1"/>
</dbReference>
<dbReference type="PROSITE" id="PS50181">
    <property type="entry name" value="FBOX"/>
    <property type="match status" value="1"/>
</dbReference>
<sequence length="397" mass="46169">MKGKGKSKGKSRDRISTLPQDTIEKILTHMPIRDAVRTSILSRKWRYYWTSMPKLVFDVNVNRDAMVTSSMVVLSGDEEVDIYKFVNAIFHILLLRRAPILEFSFLLVIETEIYSEIDQIILHLSKDNNIKKFVFKILGIDNYLIPRSFFSLQGLEHLDLSYCSFQFPLMNKGFSRLKSLRFCEVDITHTMLFRFLTNCPLLEEFTWARDYRNTVLTECDLVKLFKCLPLVQVLKIHKLYIKDLGAGSYSMPHKLPISLPHLRILVLGVCFLELSPVLCVINSSPNVEKIKVEMCWDHYRQCSLQTFNNLPDIQEDYSGLNLDHLKELEITNFHNHGLEMEFVKLIMGKSPVLKKARIKLNSHVSVDEEVKMLRGLLHMPLPRASPAVSFTIERRKY</sequence>
<gene>
    <name evidence="2" type="ORF">LSALG_LOCUS18539</name>
</gene>
<dbReference type="AlphaFoldDB" id="A0AA35YR45"/>
<keyword evidence="3" id="KW-1185">Reference proteome</keyword>
<feature type="domain" description="F-box" evidence="1">
    <location>
        <begin position="12"/>
        <end position="46"/>
    </location>
</feature>
<dbReference type="InterPro" id="IPR036047">
    <property type="entry name" value="F-box-like_dom_sf"/>
</dbReference>
<dbReference type="SUPFAM" id="SSF52047">
    <property type="entry name" value="RNI-like"/>
    <property type="match status" value="1"/>
</dbReference>
<dbReference type="EMBL" id="OX465080">
    <property type="protein sequence ID" value="CAI9278693.1"/>
    <property type="molecule type" value="Genomic_DNA"/>
</dbReference>
<dbReference type="InterPro" id="IPR001810">
    <property type="entry name" value="F-box_dom"/>
</dbReference>
<dbReference type="SMART" id="SM00256">
    <property type="entry name" value="FBOX"/>
    <property type="match status" value="1"/>
</dbReference>
<organism evidence="2 3">
    <name type="scientific">Lactuca saligna</name>
    <name type="common">Willowleaf lettuce</name>
    <dbReference type="NCBI Taxonomy" id="75948"/>
    <lineage>
        <taxon>Eukaryota</taxon>
        <taxon>Viridiplantae</taxon>
        <taxon>Streptophyta</taxon>
        <taxon>Embryophyta</taxon>
        <taxon>Tracheophyta</taxon>
        <taxon>Spermatophyta</taxon>
        <taxon>Magnoliopsida</taxon>
        <taxon>eudicotyledons</taxon>
        <taxon>Gunneridae</taxon>
        <taxon>Pentapetalae</taxon>
        <taxon>asterids</taxon>
        <taxon>campanulids</taxon>
        <taxon>Asterales</taxon>
        <taxon>Asteraceae</taxon>
        <taxon>Cichorioideae</taxon>
        <taxon>Cichorieae</taxon>
        <taxon>Lactucinae</taxon>
        <taxon>Lactuca</taxon>
    </lineage>
</organism>
<dbReference type="Proteomes" id="UP001177003">
    <property type="component" value="Chromosome 4"/>
</dbReference>
<evidence type="ECO:0000259" key="1">
    <source>
        <dbReference type="PROSITE" id="PS50181"/>
    </source>
</evidence>
<dbReference type="InterPro" id="IPR055411">
    <property type="entry name" value="LRR_FXL15/At3g58940/PEG3-like"/>
</dbReference>
<proteinExistence type="predicted"/>